<dbReference type="EMBL" id="LVVY01000136">
    <property type="protein sequence ID" value="OAM73521.1"/>
    <property type="molecule type" value="Genomic_DNA"/>
</dbReference>
<keyword evidence="1" id="KW-0001">2Fe-2S</keyword>
<evidence type="ECO:0000313" key="7">
    <source>
        <dbReference type="EMBL" id="OAM73521.1"/>
    </source>
</evidence>
<evidence type="ECO:0000313" key="8">
    <source>
        <dbReference type="Proteomes" id="UP000078389"/>
    </source>
</evidence>
<dbReference type="Pfam" id="PF00355">
    <property type="entry name" value="Rieske"/>
    <property type="match status" value="1"/>
</dbReference>
<dbReference type="SUPFAM" id="SSF55961">
    <property type="entry name" value="Bet v1-like"/>
    <property type="match status" value="1"/>
</dbReference>
<comment type="caution">
    <text evidence="7">The sequence shown here is derived from an EMBL/GenBank/DDBJ whole genome shotgun (WGS) entry which is preliminary data.</text>
</comment>
<keyword evidence="4" id="KW-0408">Iron</keyword>
<evidence type="ECO:0000256" key="3">
    <source>
        <dbReference type="ARBA" id="ARBA00023002"/>
    </source>
</evidence>
<protein>
    <submittedName>
        <fullName evidence="7">(2Fe-2S)-binding protein</fullName>
    </submittedName>
</protein>
<gene>
    <name evidence="7" type="ORF">A3840_17960</name>
</gene>
<evidence type="ECO:0000256" key="1">
    <source>
        <dbReference type="ARBA" id="ARBA00022714"/>
    </source>
</evidence>
<name>A0A178HL18_9HYPH</name>
<dbReference type="PANTHER" id="PTHR21266:SF59">
    <property type="entry name" value="BLR4922 PROTEIN"/>
    <property type="match status" value="1"/>
</dbReference>
<dbReference type="InterPro" id="IPR015881">
    <property type="entry name" value="ARHD_Rieske_2Fe_2S"/>
</dbReference>
<evidence type="ECO:0000256" key="5">
    <source>
        <dbReference type="ARBA" id="ARBA00023014"/>
    </source>
</evidence>
<reference evidence="7 8" key="1">
    <citation type="submission" date="2016-03" db="EMBL/GenBank/DDBJ databases">
        <title>Genome sequencing of Devosia sp. S37.</title>
        <authorList>
            <person name="Mohd Nor M."/>
        </authorList>
    </citation>
    <scope>NUCLEOTIDE SEQUENCE [LARGE SCALE GENOMIC DNA]</scope>
    <source>
        <strain evidence="7 8">S37</strain>
    </source>
</reference>
<dbReference type="Proteomes" id="UP000078389">
    <property type="component" value="Unassembled WGS sequence"/>
</dbReference>
<dbReference type="GO" id="GO:0005506">
    <property type="term" value="F:iron ion binding"/>
    <property type="evidence" value="ECO:0007669"/>
    <property type="project" value="InterPro"/>
</dbReference>
<accession>A0A178HL18</accession>
<dbReference type="Gene3D" id="3.90.380.10">
    <property type="entry name" value="Naphthalene 1,2-dioxygenase Alpha Subunit, Chain A, domain 1"/>
    <property type="match status" value="1"/>
</dbReference>
<dbReference type="GO" id="GO:0051537">
    <property type="term" value="F:2 iron, 2 sulfur cluster binding"/>
    <property type="evidence" value="ECO:0007669"/>
    <property type="project" value="UniProtKB-KW"/>
</dbReference>
<evidence type="ECO:0000256" key="2">
    <source>
        <dbReference type="ARBA" id="ARBA00022723"/>
    </source>
</evidence>
<dbReference type="InterPro" id="IPR036922">
    <property type="entry name" value="Rieske_2Fe-2S_sf"/>
</dbReference>
<dbReference type="CDD" id="cd03479">
    <property type="entry name" value="Rieske_RO_Alpha_PhDO_like"/>
    <property type="match status" value="1"/>
</dbReference>
<keyword evidence="5" id="KW-0411">Iron-sulfur</keyword>
<dbReference type="CDD" id="cd08878">
    <property type="entry name" value="RHO_alpha_C_DMO-like"/>
    <property type="match status" value="1"/>
</dbReference>
<dbReference type="PANTHER" id="PTHR21266">
    <property type="entry name" value="IRON-SULFUR DOMAIN CONTAINING PROTEIN"/>
    <property type="match status" value="1"/>
</dbReference>
<proteinExistence type="predicted"/>
<organism evidence="7 8">
    <name type="scientific">Devosia elaeis</name>
    <dbReference type="NCBI Taxonomy" id="1770058"/>
    <lineage>
        <taxon>Bacteria</taxon>
        <taxon>Pseudomonadati</taxon>
        <taxon>Pseudomonadota</taxon>
        <taxon>Alphaproteobacteria</taxon>
        <taxon>Hyphomicrobiales</taxon>
        <taxon>Devosiaceae</taxon>
        <taxon>Devosia</taxon>
    </lineage>
</organism>
<dbReference type="AlphaFoldDB" id="A0A178HL18"/>
<keyword evidence="8" id="KW-1185">Reference proteome</keyword>
<dbReference type="PROSITE" id="PS51296">
    <property type="entry name" value="RIESKE"/>
    <property type="match status" value="1"/>
</dbReference>
<dbReference type="GO" id="GO:0016491">
    <property type="term" value="F:oxidoreductase activity"/>
    <property type="evidence" value="ECO:0007669"/>
    <property type="project" value="UniProtKB-KW"/>
</dbReference>
<dbReference type="InterPro" id="IPR050584">
    <property type="entry name" value="Cholesterol_7-desaturase"/>
</dbReference>
<dbReference type="InterPro" id="IPR017941">
    <property type="entry name" value="Rieske_2Fe-2S"/>
</dbReference>
<keyword evidence="3" id="KW-0560">Oxidoreductase</keyword>
<sequence>MATQEQNDLLTQTGPGTKMGALLRRFWIPILLSEELPEPDCPPVRVKVLSERLLAFRDTSGNLGLIDEFCAHRGVSLWFARNEEGGIRCPYHGWKYNTKGECLEVPSEPAESGFCQRIRLTAYPLVEKGGVIWAYMGPPEEQPEFPGFEWLDLPASHVYISKRWQESNYLQAMEGGIDSAHVSFLHSGELHTDKLHAGTKGAQYQRDRMPKFEVVDSSGGLFIGARRNGGENEYYWRVTQWIMPWYTMVPPYGDNALNGHAWVPIDDGNNFAWTFTYHPTRPLTEEEVQTMKAGGGIHTNLIPGTFHPVLNMRNDYGMDRQAQKEGLYYSGIPGIAMQDASLQESMGPIQDRTKENLTSTDNAIIMARQRLRKAAIGLEQGKVPAGLKADAHKVRSASFVLPVGDAFQEKMIDALTALPGVHHTSI</sequence>
<dbReference type="Pfam" id="PF19301">
    <property type="entry name" value="LigXa_C"/>
    <property type="match status" value="1"/>
</dbReference>
<dbReference type="OrthoDB" id="9800776at2"/>
<feature type="domain" description="Rieske" evidence="6">
    <location>
        <begin position="27"/>
        <end position="134"/>
    </location>
</feature>
<keyword evidence="2" id="KW-0479">Metal-binding</keyword>
<dbReference type="Gene3D" id="2.102.10.10">
    <property type="entry name" value="Rieske [2Fe-2S] iron-sulphur domain"/>
    <property type="match status" value="1"/>
</dbReference>
<evidence type="ECO:0000256" key="4">
    <source>
        <dbReference type="ARBA" id="ARBA00023004"/>
    </source>
</evidence>
<dbReference type="RefSeq" id="WP_067460276.1">
    <property type="nucleotide sequence ID" value="NZ_LVVY01000136.1"/>
</dbReference>
<dbReference type="InterPro" id="IPR045623">
    <property type="entry name" value="LigXa_C"/>
</dbReference>
<dbReference type="STRING" id="1770058.A3840_17960"/>
<evidence type="ECO:0000259" key="6">
    <source>
        <dbReference type="PROSITE" id="PS51296"/>
    </source>
</evidence>
<dbReference type="PROSITE" id="PS00570">
    <property type="entry name" value="RING_HYDROXYL_ALPHA"/>
    <property type="match status" value="1"/>
</dbReference>
<dbReference type="SUPFAM" id="SSF50022">
    <property type="entry name" value="ISP domain"/>
    <property type="match status" value="1"/>
</dbReference>